<feature type="compositionally biased region" description="Acidic residues" evidence="8">
    <location>
        <begin position="332"/>
        <end position="341"/>
    </location>
</feature>
<evidence type="ECO:0000313" key="9">
    <source>
        <dbReference type="Ensembl" id="ENSAPOP00000006964.1"/>
    </source>
</evidence>
<dbReference type="SUPFAM" id="SSF144000">
    <property type="entry name" value="Oxysterol-binding protein-like"/>
    <property type="match status" value="1"/>
</dbReference>
<dbReference type="GO" id="GO:0015485">
    <property type="term" value="F:cholesterol binding"/>
    <property type="evidence" value="ECO:0007669"/>
    <property type="project" value="TreeGrafter"/>
</dbReference>
<dbReference type="Ensembl" id="ENSAPOT00000005788.1">
    <property type="protein sequence ID" value="ENSAPOP00000006952.1"/>
    <property type="gene ID" value="ENSAPOG00000008876.1"/>
</dbReference>
<feature type="region of interest" description="Disordered" evidence="8">
    <location>
        <begin position="311"/>
        <end position="341"/>
    </location>
</feature>
<name>A0A3Q1ESN5_9TELE</name>
<evidence type="ECO:0000256" key="2">
    <source>
        <dbReference type="ARBA" id="ARBA00022448"/>
    </source>
</evidence>
<dbReference type="Gene3D" id="3.30.70.3490">
    <property type="match status" value="1"/>
</dbReference>
<feature type="compositionally biased region" description="Basic and acidic residues" evidence="8">
    <location>
        <begin position="311"/>
        <end position="327"/>
    </location>
</feature>
<dbReference type="Gene3D" id="2.40.160.120">
    <property type="match status" value="1"/>
</dbReference>
<dbReference type="InterPro" id="IPR000648">
    <property type="entry name" value="Oxysterol-bd"/>
</dbReference>
<dbReference type="InterPro" id="IPR018494">
    <property type="entry name" value="Oxysterol-bd_CS"/>
</dbReference>
<dbReference type="STRING" id="80966.ENSAPOP00000006964"/>
<evidence type="ECO:0000256" key="4">
    <source>
        <dbReference type="ARBA" id="ARBA00023121"/>
    </source>
</evidence>
<organism evidence="9 10">
    <name type="scientific">Acanthochromis polyacanthus</name>
    <name type="common">spiny chromis</name>
    <dbReference type="NCBI Taxonomy" id="80966"/>
    <lineage>
        <taxon>Eukaryota</taxon>
        <taxon>Metazoa</taxon>
        <taxon>Chordata</taxon>
        <taxon>Craniata</taxon>
        <taxon>Vertebrata</taxon>
        <taxon>Euteleostomi</taxon>
        <taxon>Actinopterygii</taxon>
        <taxon>Neopterygii</taxon>
        <taxon>Teleostei</taxon>
        <taxon>Neoteleostei</taxon>
        <taxon>Acanthomorphata</taxon>
        <taxon>Ovalentaria</taxon>
        <taxon>Pomacentridae</taxon>
        <taxon>Acanthochromis</taxon>
    </lineage>
</organism>
<dbReference type="PROSITE" id="PS01013">
    <property type="entry name" value="OSBP"/>
    <property type="match status" value="1"/>
</dbReference>
<evidence type="ECO:0000256" key="1">
    <source>
        <dbReference type="ARBA" id="ARBA00008842"/>
    </source>
</evidence>
<keyword evidence="10" id="KW-1185">Reference proteome</keyword>
<comment type="similarity">
    <text evidence="1 5">Belongs to the OSBP family.</text>
</comment>
<proteinExistence type="inferred from homology"/>
<evidence type="ECO:0000313" key="10">
    <source>
        <dbReference type="Proteomes" id="UP000257200"/>
    </source>
</evidence>
<protein>
    <recommendedName>
        <fullName evidence="6">Oxysterol-binding protein</fullName>
    </recommendedName>
</protein>
<evidence type="ECO:0000256" key="6">
    <source>
        <dbReference type="RuleBase" id="RU003845"/>
    </source>
</evidence>
<dbReference type="GeneTree" id="ENSGT00940000158762"/>
<dbReference type="GO" id="GO:0097038">
    <property type="term" value="C:perinuclear endoplasmic reticulum"/>
    <property type="evidence" value="ECO:0007669"/>
    <property type="project" value="TreeGrafter"/>
</dbReference>
<sequence length="472" mass="53797">MSNEDEFFDAVTGLDSDESCEGVSEASFKDAQVFDGSSQKNNGSVPQENGIKKHRTSLPAPMFSRNTISVWSILKRCIGLELSKITMPIVFNEPLSFLQRITEYMEHTYLINRACSLSDSIERMQAVAAFAVSAVASQWDRTGKPFNPLLGETYELTREDQGFRLVSEQVSHHPPISAFHAESLIGDFVFHGSIYPKLRFWGKSVEAEPKGTITLELLKHSEVYTWSNPFCCVHNIILGKLWIEQYGTVEIINHSTGDKCVLTFKPCGMFGKELHKVEGYIQDKSKKKLCVIYGKWTECMWSVDPQAYEAHKKSEKKGDNKKQKNEEPNGAENDDADDMPEVQETVSVVPGSTLLWRIDSRPAHSAAMYNFTHFAMSLNELEPGMEAFLAPTDCRFRPDIRAMENGNMDEASKEKERLEEKQRAARKERAKNDEEWSTRWFQMGTNPYTGSQEWIYSGGYFNRNYQDLPDIY</sequence>
<dbReference type="Ensembl" id="ENSAPOT00000005781.1">
    <property type="protein sequence ID" value="ENSAPOP00000025619.1"/>
    <property type="gene ID" value="ENSAPOG00000008876.1"/>
</dbReference>
<keyword evidence="3 6" id="KW-0445">Lipid transport</keyword>
<feature type="compositionally biased region" description="Polar residues" evidence="8">
    <location>
        <begin position="35"/>
        <end position="47"/>
    </location>
</feature>
<evidence type="ECO:0000256" key="5">
    <source>
        <dbReference type="RuleBase" id="RU003844"/>
    </source>
</evidence>
<dbReference type="FunFam" id="2.40.160.120:FF:000005">
    <property type="entry name" value="Oxysterol-binding protein"/>
    <property type="match status" value="1"/>
</dbReference>
<reference evidence="9" key="1">
    <citation type="submission" date="2025-05" db="UniProtKB">
        <authorList>
            <consortium name="Ensembl"/>
        </authorList>
    </citation>
    <scope>IDENTIFICATION</scope>
</reference>
<dbReference type="Ensembl" id="ENSAPOT00000005768.1">
    <property type="protein sequence ID" value="ENSAPOP00000006964.1"/>
    <property type="gene ID" value="ENSAPOG00000008876.1"/>
</dbReference>
<evidence type="ECO:0000256" key="3">
    <source>
        <dbReference type="ARBA" id="ARBA00023055"/>
    </source>
</evidence>
<accession>A0A3Q1ESN5</accession>
<dbReference type="Proteomes" id="UP000257200">
    <property type="component" value="Unplaced"/>
</dbReference>
<dbReference type="GO" id="GO:0005829">
    <property type="term" value="C:cytosol"/>
    <property type="evidence" value="ECO:0007669"/>
    <property type="project" value="TreeGrafter"/>
</dbReference>
<dbReference type="PANTHER" id="PTHR10972">
    <property type="entry name" value="OXYSTEROL-BINDING PROTEIN-RELATED"/>
    <property type="match status" value="1"/>
</dbReference>
<dbReference type="GO" id="GO:0006869">
    <property type="term" value="P:lipid transport"/>
    <property type="evidence" value="ECO:0007669"/>
    <property type="project" value="UniProtKB-KW"/>
</dbReference>
<keyword evidence="4" id="KW-0446">Lipid-binding</keyword>
<dbReference type="PANTHER" id="PTHR10972:SF153">
    <property type="entry name" value="OXYSTEROL-BINDING PROTEIN-RELATED PROTEIN 2"/>
    <property type="match status" value="1"/>
</dbReference>
<dbReference type="Pfam" id="PF01237">
    <property type="entry name" value="Oxysterol_BP"/>
    <property type="match status" value="1"/>
</dbReference>
<dbReference type="InterPro" id="IPR037239">
    <property type="entry name" value="OSBP_sf"/>
</dbReference>
<dbReference type="FunFam" id="3.30.70.3490:FF:000003">
    <property type="entry name" value="Oxysterol-binding protein"/>
    <property type="match status" value="1"/>
</dbReference>
<feature type="coiled-coil region" evidence="7">
    <location>
        <begin position="401"/>
        <end position="435"/>
    </location>
</feature>
<keyword evidence="2 6" id="KW-0813">Transport</keyword>
<evidence type="ECO:0000256" key="7">
    <source>
        <dbReference type="SAM" id="Coils"/>
    </source>
</evidence>
<keyword evidence="7" id="KW-0175">Coiled coil</keyword>
<feature type="region of interest" description="Disordered" evidence="8">
    <location>
        <begin position="34"/>
        <end position="55"/>
    </location>
</feature>
<dbReference type="AlphaFoldDB" id="A0A3Q1ESN5"/>
<evidence type="ECO:0000256" key="8">
    <source>
        <dbReference type="SAM" id="MobiDB-lite"/>
    </source>
</evidence>
<dbReference type="GO" id="GO:0005886">
    <property type="term" value="C:plasma membrane"/>
    <property type="evidence" value="ECO:0007669"/>
    <property type="project" value="TreeGrafter"/>
</dbReference>